<dbReference type="EMBL" id="SDPU01000030">
    <property type="protein sequence ID" value="RYU10455.1"/>
    <property type="molecule type" value="Genomic_DNA"/>
</dbReference>
<dbReference type="SUPFAM" id="SSF55729">
    <property type="entry name" value="Acyl-CoA N-acyltransferases (Nat)"/>
    <property type="match status" value="1"/>
</dbReference>
<dbReference type="Gene3D" id="3.40.630.30">
    <property type="match status" value="1"/>
</dbReference>
<accession>A0A4Q5IZM4</accession>
<evidence type="ECO:0000259" key="1">
    <source>
        <dbReference type="PROSITE" id="PS51186"/>
    </source>
</evidence>
<dbReference type="InterPro" id="IPR016181">
    <property type="entry name" value="Acyl_CoA_acyltransferase"/>
</dbReference>
<organism evidence="2 3">
    <name type="scientific">Nocardioides iriomotensis</name>
    <dbReference type="NCBI Taxonomy" id="715784"/>
    <lineage>
        <taxon>Bacteria</taxon>
        <taxon>Bacillati</taxon>
        <taxon>Actinomycetota</taxon>
        <taxon>Actinomycetes</taxon>
        <taxon>Propionibacteriales</taxon>
        <taxon>Nocardioidaceae</taxon>
        <taxon>Nocardioides</taxon>
    </lineage>
</organism>
<keyword evidence="2" id="KW-0808">Transferase</keyword>
<keyword evidence="3" id="KW-1185">Reference proteome</keyword>
<dbReference type="Proteomes" id="UP000291189">
    <property type="component" value="Unassembled WGS sequence"/>
</dbReference>
<dbReference type="InterPro" id="IPR000182">
    <property type="entry name" value="GNAT_dom"/>
</dbReference>
<dbReference type="Pfam" id="PF00583">
    <property type="entry name" value="Acetyltransf_1"/>
    <property type="match status" value="1"/>
</dbReference>
<dbReference type="CDD" id="cd04301">
    <property type="entry name" value="NAT_SF"/>
    <property type="match status" value="1"/>
</dbReference>
<protein>
    <submittedName>
        <fullName evidence="2">GNAT family N-acetyltransferase</fullName>
    </submittedName>
</protein>
<gene>
    <name evidence="2" type="ORF">ETU37_16960</name>
</gene>
<evidence type="ECO:0000313" key="3">
    <source>
        <dbReference type="Proteomes" id="UP000291189"/>
    </source>
</evidence>
<dbReference type="GO" id="GO:0016747">
    <property type="term" value="F:acyltransferase activity, transferring groups other than amino-acyl groups"/>
    <property type="evidence" value="ECO:0007669"/>
    <property type="project" value="InterPro"/>
</dbReference>
<dbReference type="AlphaFoldDB" id="A0A4Q5IZM4"/>
<feature type="domain" description="N-acetyltransferase" evidence="1">
    <location>
        <begin position="16"/>
        <end position="172"/>
    </location>
</feature>
<evidence type="ECO:0000313" key="2">
    <source>
        <dbReference type="EMBL" id="RYU10455.1"/>
    </source>
</evidence>
<proteinExistence type="predicted"/>
<reference evidence="2 3" key="1">
    <citation type="submission" date="2019-01" db="EMBL/GenBank/DDBJ databases">
        <title>Nocardioides guangzhouensis sp. nov., an actinobacterium isolated from soil.</title>
        <authorList>
            <person name="Fu Y."/>
            <person name="Cai Y."/>
            <person name="Lin Z."/>
            <person name="Chen P."/>
        </authorList>
    </citation>
    <scope>NUCLEOTIDE SEQUENCE [LARGE SCALE GENOMIC DNA]</scope>
    <source>
        <strain evidence="2 3">NBRC 105384</strain>
    </source>
</reference>
<dbReference type="OrthoDB" id="9799092at2"/>
<dbReference type="PROSITE" id="PS51186">
    <property type="entry name" value="GNAT"/>
    <property type="match status" value="1"/>
</dbReference>
<name>A0A4Q5IZM4_9ACTN</name>
<comment type="caution">
    <text evidence="2">The sequence shown here is derived from an EMBL/GenBank/DDBJ whole genome shotgun (WGS) entry which is preliminary data.</text>
</comment>
<sequence>MLRRRGGEWQDERVSRGFRQATRDDVVALRDLERTANLAALGHVFPPDRFPFPDDAVLARWQIVLEDPDVTVLVTEDEEGDKDLVAYAAYDSTTLRHLAVHPDHWGEGLASDAIETALNAMDLRGSTIASLWCLEENHRARRLYEYLGWRPERDRREAPWPPHPTEMRYTRLIIASGR</sequence>